<sequence>MTFFFSDTVPVTTGTVSVAFTDASIDLGDLAASAVREAALDEVAAATGATPYVMHQVHGTTVHVVESPVDGPAGSVPDADALVTSEAGVALLARAADCVPVLLVAETGHVGAVHAGREGVRRGVVPAAVERLRELGATGVRAWVGPHICGRCYEVPDEMRAEVVAVVPATDATTSWGTPALDLGAGVLAQLADAGVRAVEVGGCTREDDTLHSHRRDGTAAGRLAGVVWRTP</sequence>
<evidence type="ECO:0000256" key="11">
    <source>
        <dbReference type="ARBA" id="ARBA00049893"/>
    </source>
</evidence>
<comment type="catalytic activity">
    <reaction evidence="10">
        <text>adenosine + phosphate = alpha-D-ribose 1-phosphate + adenine</text>
        <dbReference type="Rhea" id="RHEA:27642"/>
        <dbReference type="ChEBI" id="CHEBI:16335"/>
        <dbReference type="ChEBI" id="CHEBI:16708"/>
        <dbReference type="ChEBI" id="CHEBI:43474"/>
        <dbReference type="ChEBI" id="CHEBI:57720"/>
        <dbReference type="EC" id="2.4.2.1"/>
    </reaction>
    <physiologicalReaction direction="left-to-right" evidence="10">
        <dbReference type="Rhea" id="RHEA:27643"/>
    </physiologicalReaction>
</comment>
<evidence type="ECO:0000256" key="4">
    <source>
        <dbReference type="ARBA" id="ARBA00022679"/>
    </source>
</evidence>
<comment type="catalytic activity">
    <reaction evidence="9">
        <text>adenosine + H2O + H(+) = inosine + NH4(+)</text>
        <dbReference type="Rhea" id="RHEA:24408"/>
        <dbReference type="ChEBI" id="CHEBI:15377"/>
        <dbReference type="ChEBI" id="CHEBI:15378"/>
        <dbReference type="ChEBI" id="CHEBI:16335"/>
        <dbReference type="ChEBI" id="CHEBI:17596"/>
        <dbReference type="ChEBI" id="CHEBI:28938"/>
        <dbReference type="EC" id="3.5.4.4"/>
    </reaction>
    <physiologicalReaction direction="left-to-right" evidence="9">
        <dbReference type="Rhea" id="RHEA:24409"/>
    </physiologicalReaction>
</comment>
<keyword evidence="7" id="KW-0862">Zinc</keyword>
<comment type="function">
    <text evidence="2">Purine nucleoside enzyme that catalyzes the phosphorolysis of adenosine and inosine nucleosides, yielding D-ribose 1-phosphate and the respective free bases, adenine and hypoxanthine. Also catalyzes the phosphorolysis of S-methyl-5'-thioadenosine into adenine and S-methyl-5-thio-alpha-D-ribose 1-phosphate. Also has adenosine deaminase activity.</text>
</comment>
<dbReference type="Pfam" id="PF02578">
    <property type="entry name" value="Cu-oxidase_4"/>
    <property type="match status" value="1"/>
</dbReference>
<evidence type="ECO:0000256" key="6">
    <source>
        <dbReference type="ARBA" id="ARBA00022801"/>
    </source>
</evidence>
<evidence type="ECO:0000313" key="12">
    <source>
        <dbReference type="EMBL" id="GAA4758741.1"/>
    </source>
</evidence>
<dbReference type="CDD" id="cd16833">
    <property type="entry name" value="YfiH"/>
    <property type="match status" value="1"/>
</dbReference>
<keyword evidence="13" id="KW-1185">Reference proteome</keyword>
<dbReference type="SUPFAM" id="SSF64438">
    <property type="entry name" value="CNF1/YfiH-like putative cysteine hydrolases"/>
    <property type="match status" value="1"/>
</dbReference>
<gene>
    <name evidence="12" type="primary">pgeF</name>
    <name evidence="12" type="ORF">GCM10023350_50780</name>
</gene>
<comment type="caution">
    <text evidence="12">The sequence shown here is derived from an EMBL/GenBank/DDBJ whole genome shotgun (WGS) entry which is preliminary data.</text>
</comment>
<dbReference type="InterPro" id="IPR003730">
    <property type="entry name" value="Cu_polyphenol_OxRdtase"/>
</dbReference>
<evidence type="ECO:0000256" key="9">
    <source>
        <dbReference type="ARBA" id="ARBA00047989"/>
    </source>
</evidence>
<dbReference type="PANTHER" id="PTHR30616:SF2">
    <property type="entry name" value="PURINE NUCLEOSIDE PHOSPHORYLASE LACC1"/>
    <property type="match status" value="1"/>
</dbReference>
<comment type="catalytic activity">
    <reaction evidence="11">
        <text>S-methyl-5'-thioadenosine + phosphate = 5-(methylsulfanyl)-alpha-D-ribose 1-phosphate + adenine</text>
        <dbReference type="Rhea" id="RHEA:11852"/>
        <dbReference type="ChEBI" id="CHEBI:16708"/>
        <dbReference type="ChEBI" id="CHEBI:17509"/>
        <dbReference type="ChEBI" id="CHEBI:43474"/>
        <dbReference type="ChEBI" id="CHEBI:58533"/>
        <dbReference type="EC" id="2.4.2.28"/>
    </reaction>
    <physiologicalReaction direction="left-to-right" evidence="11">
        <dbReference type="Rhea" id="RHEA:11853"/>
    </physiologicalReaction>
</comment>
<comment type="catalytic activity">
    <reaction evidence="1">
        <text>inosine + phosphate = alpha-D-ribose 1-phosphate + hypoxanthine</text>
        <dbReference type="Rhea" id="RHEA:27646"/>
        <dbReference type="ChEBI" id="CHEBI:17368"/>
        <dbReference type="ChEBI" id="CHEBI:17596"/>
        <dbReference type="ChEBI" id="CHEBI:43474"/>
        <dbReference type="ChEBI" id="CHEBI:57720"/>
        <dbReference type="EC" id="2.4.2.1"/>
    </reaction>
    <physiologicalReaction direction="left-to-right" evidence="1">
        <dbReference type="Rhea" id="RHEA:27647"/>
    </physiologicalReaction>
</comment>
<proteinExistence type="inferred from homology"/>
<dbReference type="Proteomes" id="UP001499882">
    <property type="component" value="Unassembled WGS sequence"/>
</dbReference>
<evidence type="ECO:0000256" key="1">
    <source>
        <dbReference type="ARBA" id="ARBA00000553"/>
    </source>
</evidence>
<evidence type="ECO:0000256" key="5">
    <source>
        <dbReference type="ARBA" id="ARBA00022723"/>
    </source>
</evidence>
<evidence type="ECO:0000256" key="7">
    <source>
        <dbReference type="ARBA" id="ARBA00022833"/>
    </source>
</evidence>
<evidence type="ECO:0000256" key="2">
    <source>
        <dbReference type="ARBA" id="ARBA00003215"/>
    </source>
</evidence>
<evidence type="ECO:0000256" key="10">
    <source>
        <dbReference type="ARBA" id="ARBA00048968"/>
    </source>
</evidence>
<reference evidence="13" key="1">
    <citation type="journal article" date="2019" name="Int. J. Syst. Evol. Microbiol.">
        <title>The Global Catalogue of Microorganisms (GCM) 10K type strain sequencing project: providing services to taxonomists for standard genome sequencing and annotation.</title>
        <authorList>
            <consortium name="The Broad Institute Genomics Platform"/>
            <consortium name="The Broad Institute Genome Sequencing Center for Infectious Disease"/>
            <person name="Wu L."/>
            <person name="Ma J."/>
        </authorList>
    </citation>
    <scope>NUCLEOTIDE SEQUENCE [LARGE SCALE GENOMIC DNA]</scope>
    <source>
        <strain evidence="13">JCM 18532</strain>
    </source>
</reference>
<evidence type="ECO:0000256" key="8">
    <source>
        <dbReference type="ARBA" id="ARBA00023008"/>
    </source>
</evidence>
<dbReference type="PANTHER" id="PTHR30616">
    <property type="entry name" value="UNCHARACTERIZED PROTEIN YFIH"/>
    <property type="match status" value="1"/>
</dbReference>
<evidence type="ECO:0000256" key="3">
    <source>
        <dbReference type="ARBA" id="ARBA00007353"/>
    </source>
</evidence>
<evidence type="ECO:0000313" key="13">
    <source>
        <dbReference type="Proteomes" id="UP001499882"/>
    </source>
</evidence>
<name>A0ABP8ZKH2_9ACTN</name>
<keyword evidence="6" id="KW-0378">Hydrolase</keyword>
<comment type="similarity">
    <text evidence="3">Belongs to the purine nucleoside phosphorylase YfiH/LACC1 family.</text>
</comment>
<dbReference type="EMBL" id="BAABKN010000036">
    <property type="protein sequence ID" value="GAA4758741.1"/>
    <property type="molecule type" value="Genomic_DNA"/>
</dbReference>
<keyword evidence="5" id="KW-0479">Metal-binding</keyword>
<organism evidence="12 13">
    <name type="scientific">Nocardioides endophyticus</name>
    <dbReference type="NCBI Taxonomy" id="1353775"/>
    <lineage>
        <taxon>Bacteria</taxon>
        <taxon>Bacillati</taxon>
        <taxon>Actinomycetota</taxon>
        <taxon>Actinomycetes</taxon>
        <taxon>Propionibacteriales</taxon>
        <taxon>Nocardioidaceae</taxon>
        <taxon>Nocardioides</taxon>
    </lineage>
</organism>
<dbReference type="InterPro" id="IPR038371">
    <property type="entry name" value="Cu_polyphenol_OxRdtase_sf"/>
</dbReference>
<dbReference type="Gene3D" id="3.60.140.10">
    <property type="entry name" value="CNF1/YfiH-like putative cysteine hydrolases"/>
    <property type="match status" value="1"/>
</dbReference>
<keyword evidence="4" id="KW-0808">Transferase</keyword>
<dbReference type="InterPro" id="IPR011324">
    <property type="entry name" value="Cytotoxic_necrot_fac-like_cat"/>
</dbReference>
<accession>A0ABP8ZKH2</accession>
<protein>
    <submittedName>
        <fullName evidence="12">Peptidoglycan editing factor PgeF</fullName>
    </submittedName>
</protein>
<dbReference type="RefSeq" id="WP_345529912.1">
    <property type="nucleotide sequence ID" value="NZ_BAABKN010000036.1"/>
</dbReference>
<keyword evidence="8" id="KW-0186">Copper</keyword>